<feature type="coiled-coil region" evidence="4">
    <location>
        <begin position="130"/>
        <end position="273"/>
    </location>
</feature>
<evidence type="ECO:0000313" key="7">
    <source>
        <dbReference type="EMBL" id="CAD6186210.1"/>
    </source>
</evidence>
<sequence length="678" mass="73827">MRKKSVATARWMGVGGATTPSAASVAATSSSSSASAASAVAGVFRDVDDYEDLLQKLAKNESDLELAAKIGQSLLEQNKDYQNRNDFLEESLAKTTDTVIQLKHQLQQKIDLLRVYSHLDDDGLPRHNSDDSLRVRLDSARHENERLRREFESLKLQKDLSVAEERQNAEELCRQLDDANDKVHKLQRQIEGKSVELQNQSETVERLLREVQTKEGRERELFTQREELSSMLIDMITKNDAMSDELGRMQEQYAELKGTFKDAEEELLRLRQSGAFRAASFDSLYDSLASELENSDSGMSSSRVASAMTNNNKNENGGFLTARSCGGALHVAHAQPLSLELEMVASQSCDPSDRLSGVGLEYKPIVEPKELCDASTSCTDIFVESTSFETPTPVATSTPNNIDKGSLKLELTKPTSIDCAPSTAATPEVAPPIAAIAAVEPSTSSATPKRLTVNRLRLKMPAKATTPKRTGSQDSLDGYDAPKLGQPGVPGTRDLDFSLKNLKARQQTTTTVMMHGVVACEDEGKEKLSSWLSSSSSSSACCASSSSPPCSSTAGFPARRFILYTPQKPTRSTPTTTSSWLKSGKGKKSSLTSCWTDFSVSFGMRGITSSFTQPESLGIMGMNAKPLGVLTRAEMISSPSTSPQHRPLSLSLSDAERRLLFRVLGKKLTANGCTCQFN</sequence>
<accession>A0A8S1GYM4</accession>
<organism evidence="7 8">
    <name type="scientific">Caenorhabditis auriculariae</name>
    <dbReference type="NCBI Taxonomy" id="2777116"/>
    <lineage>
        <taxon>Eukaryota</taxon>
        <taxon>Metazoa</taxon>
        <taxon>Ecdysozoa</taxon>
        <taxon>Nematoda</taxon>
        <taxon>Chromadorea</taxon>
        <taxon>Rhabditida</taxon>
        <taxon>Rhabditina</taxon>
        <taxon>Rhabditomorpha</taxon>
        <taxon>Rhabditoidea</taxon>
        <taxon>Rhabditidae</taxon>
        <taxon>Peloderinae</taxon>
        <taxon>Caenorhabditis</taxon>
    </lineage>
</organism>
<evidence type="ECO:0000313" key="8">
    <source>
        <dbReference type="Proteomes" id="UP000835052"/>
    </source>
</evidence>
<gene>
    <name evidence="7" type="ORF">CAUJ_LOCUS2129</name>
</gene>
<dbReference type="EMBL" id="CAJGYM010000004">
    <property type="protein sequence ID" value="CAD6186210.1"/>
    <property type="molecule type" value="Genomic_DNA"/>
</dbReference>
<dbReference type="Pfam" id="PF04849">
    <property type="entry name" value="HAP1_N"/>
    <property type="match status" value="1"/>
</dbReference>
<evidence type="ECO:0000256" key="5">
    <source>
        <dbReference type="SAM" id="MobiDB-lite"/>
    </source>
</evidence>
<feature type="coiled-coil region" evidence="4">
    <location>
        <begin position="47"/>
        <end position="98"/>
    </location>
</feature>
<evidence type="ECO:0000256" key="2">
    <source>
        <dbReference type="ARBA" id="ARBA00023054"/>
    </source>
</evidence>
<dbReference type="AlphaFoldDB" id="A0A8S1GYM4"/>
<feature type="domain" description="HAP1 N-terminal" evidence="6">
    <location>
        <begin position="17"/>
        <end position="273"/>
    </location>
</feature>
<keyword evidence="8" id="KW-1185">Reference proteome</keyword>
<dbReference type="InterPro" id="IPR051946">
    <property type="entry name" value="Intracell_Traff-Reg"/>
</dbReference>
<dbReference type="GO" id="GO:0005739">
    <property type="term" value="C:mitochondrion"/>
    <property type="evidence" value="ECO:0007669"/>
    <property type="project" value="UniProtKB-SubCell"/>
</dbReference>
<dbReference type="Proteomes" id="UP000835052">
    <property type="component" value="Unassembled WGS sequence"/>
</dbReference>
<dbReference type="InterPro" id="IPR006933">
    <property type="entry name" value="HAP1_N"/>
</dbReference>
<dbReference type="GO" id="GO:0017022">
    <property type="term" value="F:myosin binding"/>
    <property type="evidence" value="ECO:0007669"/>
    <property type="project" value="TreeGrafter"/>
</dbReference>
<reference evidence="7" key="1">
    <citation type="submission" date="2020-10" db="EMBL/GenBank/DDBJ databases">
        <authorList>
            <person name="Kikuchi T."/>
        </authorList>
    </citation>
    <scope>NUCLEOTIDE SEQUENCE</scope>
    <source>
        <strain evidence="7">NKZ352</strain>
    </source>
</reference>
<dbReference type="PANTHER" id="PTHR15751:SF12">
    <property type="entry name" value="TRAFFICKING KINESIN-BINDING PROTEIN MILT"/>
    <property type="match status" value="1"/>
</dbReference>
<comment type="caution">
    <text evidence="7">The sequence shown here is derived from an EMBL/GenBank/DDBJ whole genome shotgun (WGS) entry which is preliminary data.</text>
</comment>
<evidence type="ECO:0000256" key="1">
    <source>
        <dbReference type="ARBA" id="ARBA00004173"/>
    </source>
</evidence>
<dbReference type="PANTHER" id="PTHR15751">
    <property type="entry name" value="TRAFFICKING KINESIN-BINDING PROTEIN"/>
    <property type="match status" value="1"/>
</dbReference>
<protein>
    <recommendedName>
        <fullName evidence="6">HAP1 N-terminal domain-containing protein</fullName>
    </recommendedName>
</protein>
<dbReference type="OrthoDB" id="10067624at2759"/>
<feature type="region of interest" description="Disordered" evidence="5">
    <location>
        <begin position="462"/>
        <end position="493"/>
    </location>
</feature>
<evidence type="ECO:0000256" key="3">
    <source>
        <dbReference type="ARBA" id="ARBA00023128"/>
    </source>
</evidence>
<dbReference type="GO" id="GO:0047496">
    <property type="term" value="P:vesicle transport along microtubule"/>
    <property type="evidence" value="ECO:0007669"/>
    <property type="project" value="TreeGrafter"/>
</dbReference>
<evidence type="ECO:0000256" key="4">
    <source>
        <dbReference type="SAM" id="Coils"/>
    </source>
</evidence>
<dbReference type="GO" id="GO:0031410">
    <property type="term" value="C:cytoplasmic vesicle"/>
    <property type="evidence" value="ECO:0007669"/>
    <property type="project" value="TreeGrafter"/>
</dbReference>
<evidence type="ECO:0000259" key="6">
    <source>
        <dbReference type="SMART" id="SM01424"/>
    </source>
</evidence>
<dbReference type="GO" id="GO:0006605">
    <property type="term" value="P:protein targeting"/>
    <property type="evidence" value="ECO:0007669"/>
    <property type="project" value="TreeGrafter"/>
</dbReference>
<keyword evidence="3" id="KW-0496">Mitochondrion</keyword>
<comment type="subcellular location">
    <subcellularLocation>
        <location evidence="1">Mitochondrion</location>
    </subcellularLocation>
</comment>
<dbReference type="GO" id="GO:0048311">
    <property type="term" value="P:mitochondrion distribution"/>
    <property type="evidence" value="ECO:0007669"/>
    <property type="project" value="TreeGrafter"/>
</dbReference>
<proteinExistence type="predicted"/>
<keyword evidence="2 4" id="KW-0175">Coiled coil</keyword>
<name>A0A8S1GYM4_9PELO</name>
<dbReference type="SMART" id="SM01424">
    <property type="entry name" value="HAP1_N"/>
    <property type="match status" value="1"/>
</dbReference>